<dbReference type="FunCoup" id="A0A7I4AY08">
    <property type="interactions" value="2780"/>
</dbReference>
<evidence type="ECO:0000256" key="10">
    <source>
        <dbReference type="ARBA" id="ARBA00023284"/>
    </source>
</evidence>
<dbReference type="NCBIfam" id="TIGR01130">
    <property type="entry name" value="ER_PDI_fam"/>
    <property type="match status" value="1"/>
</dbReference>
<feature type="domain" description="Thioredoxin" evidence="14">
    <location>
        <begin position="32"/>
        <end position="164"/>
    </location>
</feature>
<evidence type="ECO:0000256" key="4">
    <source>
        <dbReference type="ARBA" id="ARBA00012723"/>
    </source>
</evidence>
<dbReference type="InterPro" id="IPR036249">
    <property type="entry name" value="Thioredoxin-like_sf"/>
</dbReference>
<evidence type="ECO:0000256" key="13">
    <source>
        <dbReference type="RuleBase" id="RU361130"/>
    </source>
</evidence>
<dbReference type="EnsemblPlants" id="Pp3c15_5480V3.6">
    <property type="protein sequence ID" value="Pp3c15_5480V3.6"/>
    <property type="gene ID" value="Pp3c15_5480"/>
</dbReference>
<dbReference type="GO" id="GO:0003756">
    <property type="term" value="F:protein disulfide isomerase activity"/>
    <property type="evidence" value="ECO:0000318"/>
    <property type="project" value="GO_Central"/>
</dbReference>
<comment type="similarity">
    <text evidence="3 12">Belongs to the protein disulfide isomerase family.</text>
</comment>
<dbReference type="Pfam" id="PF00085">
    <property type="entry name" value="Thioredoxin"/>
    <property type="match status" value="2"/>
</dbReference>
<evidence type="ECO:0000313" key="15">
    <source>
        <dbReference type="EnsemblPlants" id="Pp3c15_5480V3.6"/>
    </source>
</evidence>
<dbReference type="EMBL" id="ABEU02000015">
    <property type="status" value="NOT_ANNOTATED_CDS"/>
    <property type="molecule type" value="Genomic_DNA"/>
</dbReference>
<keyword evidence="6" id="KW-0677">Repeat</keyword>
<organism evidence="15 16">
    <name type="scientific">Physcomitrium patens</name>
    <name type="common">Spreading-leaved earth moss</name>
    <name type="synonym">Physcomitrella patens</name>
    <dbReference type="NCBI Taxonomy" id="3218"/>
    <lineage>
        <taxon>Eukaryota</taxon>
        <taxon>Viridiplantae</taxon>
        <taxon>Streptophyta</taxon>
        <taxon>Embryophyta</taxon>
        <taxon>Bryophyta</taxon>
        <taxon>Bryophytina</taxon>
        <taxon>Bryopsida</taxon>
        <taxon>Funariidae</taxon>
        <taxon>Funariales</taxon>
        <taxon>Funariaceae</taxon>
        <taxon>Physcomitrium</taxon>
    </lineage>
</organism>
<dbReference type="RefSeq" id="XP_024397606.1">
    <property type="nucleotide sequence ID" value="XM_024541838.2"/>
</dbReference>
<evidence type="ECO:0000256" key="9">
    <source>
        <dbReference type="ARBA" id="ARBA00023235"/>
    </source>
</evidence>
<protein>
    <recommendedName>
        <fullName evidence="4 13">Protein disulfide-isomerase</fullName>
        <ecNumber evidence="4 13">5.3.4.1</ecNumber>
    </recommendedName>
</protein>
<evidence type="ECO:0000256" key="11">
    <source>
        <dbReference type="PIRSR" id="PIRSR605792-51"/>
    </source>
</evidence>
<dbReference type="PANTHER" id="PTHR18929">
    <property type="entry name" value="PROTEIN DISULFIDE ISOMERASE"/>
    <property type="match status" value="1"/>
</dbReference>
<evidence type="ECO:0000256" key="7">
    <source>
        <dbReference type="ARBA" id="ARBA00022824"/>
    </source>
</evidence>
<dbReference type="GO" id="GO:0034976">
    <property type="term" value="P:response to endoplasmic reticulum stress"/>
    <property type="evidence" value="ECO:0000318"/>
    <property type="project" value="GO_Central"/>
</dbReference>
<comment type="catalytic activity">
    <reaction evidence="1 13">
        <text>Catalyzes the rearrangement of -S-S- bonds in proteins.</text>
        <dbReference type="EC" id="5.3.4.1"/>
    </reaction>
</comment>
<dbReference type="GO" id="GO:0005783">
    <property type="term" value="C:endoplasmic reticulum"/>
    <property type="evidence" value="ECO:0000318"/>
    <property type="project" value="GO_Central"/>
</dbReference>
<dbReference type="OMA" id="HRTQDSV"/>
<dbReference type="Pfam" id="PF13848">
    <property type="entry name" value="Thioredoxin_6"/>
    <property type="match status" value="1"/>
</dbReference>
<evidence type="ECO:0000256" key="6">
    <source>
        <dbReference type="ARBA" id="ARBA00022737"/>
    </source>
</evidence>
<keyword evidence="10 11" id="KW-0676">Redox-active center</keyword>
<evidence type="ECO:0000256" key="1">
    <source>
        <dbReference type="ARBA" id="ARBA00001182"/>
    </source>
</evidence>
<reference evidence="15 16" key="1">
    <citation type="journal article" date="2008" name="Science">
        <title>The Physcomitrella genome reveals evolutionary insights into the conquest of land by plants.</title>
        <authorList>
            <person name="Rensing S."/>
            <person name="Lang D."/>
            <person name="Zimmer A."/>
            <person name="Terry A."/>
            <person name="Salamov A."/>
            <person name="Shapiro H."/>
            <person name="Nishiyama T."/>
            <person name="Perroud P.-F."/>
            <person name="Lindquist E."/>
            <person name="Kamisugi Y."/>
            <person name="Tanahashi T."/>
            <person name="Sakakibara K."/>
            <person name="Fujita T."/>
            <person name="Oishi K."/>
            <person name="Shin-I T."/>
            <person name="Kuroki Y."/>
            <person name="Toyoda A."/>
            <person name="Suzuki Y."/>
            <person name="Hashimoto A."/>
            <person name="Yamaguchi K."/>
            <person name="Sugano A."/>
            <person name="Kohara Y."/>
            <person name="Fujiyama A."/>
            <person name="Anterola A."/>
            <person name="Aoki S."/>
            <person name="Ashton N."/>
            <person name="Barbazuk W.B."/>
            <person name="Barker E."/>
            <person name="Bennetzen J."/>
            <person name="Bezanilla M."/>
            <person name="Blankenship R."/>
            <person name="Cho S.H."/>
            <person name="Dutcher S."/>
            <person name="Estelle M."/>
            <person name="Fawcett J.A."/>
            <person name="Gundlach H."/>
            <person name="Hanada K."/>
            <person name="Heyl A."/>
            <person name="Hicks K.A."/>
            <person name="Hugh J."/>
            <person name="Lohr M."/>
            <person name="Mayer K."/>
            <person name="Melkozernov A."/>
            <person name="Murata T."/>
            <person name="Nelson D."/>
            <person name="Pils B."/>
            <person name="Prigge M."/>
            <person name="Reiss B."/>
            <person name="Renner T."/>
            <person name="Rombauts S."/>
            <person name="Rushton P."/>
            <person name="Sanderfoot A."/>
            <person name="Schween G."/>
            <person name="Shiu S.-H."/>
            <person name="Stueber K."/>
            <person name="Theodoulou F.L."/>
            <person name="Tu H."/>
            <person name="Van de Peer Y."/>
            <person name="Verrier P.J."/>
            <person name="Waters E."/>
            <person name="Wood A."/>
            <person name="Yang L."/>
            <person name="Cove D."/>
            <person name="Cuming A."/>
            <person name="Hasebe M."/>
            <person name="Lucas S."/>
            <person name="Mishler D.B."/>
            <person name="Reski R."/>
            <person name="Grigoriev I."/>
            <person name="Quatrano R.S."/>
            <person name="Boore J.L."/>
        </authorList>
    </citation>
    <scope>NUCLEOTIDE SEQUENCE [LARGE SCALE GENOMIC DNA]</scope>
    <source>
        <strain evidence="15 16">cv. Gransden 2004</strain>
    </source>
</reference>
<reference evidence="15 16" key="2">
    <citation type="journal article" date="2018" name="Plant J.">
        <title>The Physcomitrella patens chromosome-scale assembly reveals moss genome structure and evolution.</title>
        <authorList>
            <person name="Lang D."/>
            <person name="Ullrich K.K."/>
            <person name="Murat F."/>
            <person name="Fuchs J."/>
            <person name="Jenkins J."/>
            <person name="Haas F.B."/>
            <person name="Piednoel M."/>
            <person name="Gundlach H."/>
            <person name="Van Bel M."/>
            <person name="Meyberg R."/>
            <person name="Vives C."/>
            <person name="Morata J."/>
            <person name="Symeonidi A."/>
            <person name="Hiss M."/>
            <person name="Muchero W."/>
            <person name="Kamisugi Y."/>
            <person name="Saleh O."/>
            <person name="Blanc G."/>
            <person name="Decker E.L."/>
            <person name="van Gessel N."/>
            <person name="Grimwood J."/>
            <person name="Hayes R.D."/>
            <person name="Graham S.W."/>
            <person name="Gunter L.E."/>
            <person name="McDaniel S.F."/>
            <person name="Hoernstein S.N.W."/>
            <person name="Larsson A."/>
            <person name="Li F.W."/>
            <person name="Perroud P.F."/>
            <person name="Phillips J."/>
            <person name="Ranjan P."/>
            <person name="Rokshar D.S."/>
            <person name="Rothfels C.J."/>
            <person name="Schneider L."/>
            <person name="Shu S."/>
            <person name="Stevenson D.W."/>
            <person name="Thummler F."/>
            <person name="Tillich M."/>
            <person name="Villarreal Aguilar J.C."/>
            <person name="Widiez T."/>
            <person name="Wong G.K."/>
            <person name="Wymore A."/>
            <person name="Zhang Y."/>
            <person name="Zimmer A.D."/>
            <person name="Quatrano R.S."/>
            <person name="Mayer K.F.X."/>
            <person name="Goodstein D."/>
            <person name="Casacuberta J.M."/>
            <person name="Vandepoele K."/>
            <person name="Reski R."/>
            <person name="Cuming A.C."/>
            <person name="Tuskan G.A."/>
            <person name="Maumus F."/>
            <person name="Salse J."/>
            <person name="Schmutz J."/>
            <person name="Rensing S.A."/>
        </authorList>
    </citation>
    <scope>NUCLEOTIDE SEQUENCE [LARGE SCALE GENOMIC DNA]</scope>
    <source>
        <strain evidence="15 16">cv. Gransden 2004</strain>
    </source>
</reference>
<evidence type="ECO:0000256" key="8">
    <source>
        <dbReference type="ARBA" id="ARBA00023157"/>
    </source>
</evidence>
<dbReference type="OrthoDB" id="427280at2759"/>
<dbReference type="CDD" id="cd02981">
    <property type="entry name" value="PDI_b_family"/>
    <property type="match status" value="1"/>
</dbReference>
<dbReference type="InterPro" id="IPR005792">
    <property type="entry name" value="Prot_disulphide_isomerase"/>
</dbReference>
<dbReference type="PROSITE" id="PS00194">
    <property type="entry name" value="THIOREDOXIN_1"/>
    <property type="match status" value="2"/>
</dbReference>
<dbReference type="Gene3D" id="3.40.30.10">
    <property type="entry name" value="Glutaredoxin"/>
    <property type="match status" value="4"/>
</dbReference>
<evidence type="ECO:0000313" key="16">
    <source>
        <dbReference type="Proteomes" id="UP000006727"/>
    </source>
</evidence>
<dbReference type="NCBIfam" id="TIGR01126">
    <property type="entry name" value="pdi_dom"/>
    <property type="match status" value="2"/>
</dbReference>
<proteinExistence type="inferred from homology"/>
<dbReference type="GO" id="GO:0006457">
    <property type="term" value="P:protein folding"/>
    <property type="evidence" value="ECO:0000318"/>
    <property type="project" value="GO_Central"/>
</dbReference>
<evidence type="ECO:0000256" key="3">
    <source>
        <dbReference type="ARBA" id="ARBA00006347"/>
    </source>
</evidence>
<dbReference type="PROSITE" id="PS51352">
    <property type="entry name" value="THIOREDOXIN_2"/>
    <property type="match status" value="2"/>
</dbReference>
<keyword evidence="7" id="KW-0256">Endoplasmic reticulum</keyword>
<dbReference type="Gramene" id="Pp3c15_5480V3.6">
    <property type="protein sequence ID" value="Pp3c15_5480V3.6"/>
    <property type="gene ID" value="Pp3c15_5480"/>
</dbReference>
<keyword evidence="5" id="KW-0732">Signal</keyword>
<dbReference type="FunFam" id="3.40.30.10:FF:000152">
    <property type="entry name" value="Protein disulfide-isomerase"/>
    <property type="match status" value="1"/>
</dbReference>
<evidence type="ECO:0000256" key="5">
    <source>
        <dbReference type="ARBA" id="ARBA00022729"/>
    </source>
</evidence>
<dbReference type="AlphaFoldDB" id="A0A7I4AY08"/>
<dbReference type="CDD" id="cd02995">
    <property type="entry name" value="PDI_a_PDI_a'_C"/>
    <property type="match status" value="1"/>
</dbReference>
<keyword evidence="16" id="KW-1185">Reference proteome</keyword>
<dbReference type="SUPFAM" id="SSF52833">
    <property type="entry name" value="Thioredoxin-like"/>
    <property type="match status" value="4"/>
</dbReference>
<dbReference type="PRINTS" id="PR00421">
    <property type="entry name" value="THIOREDOXIN"/>
</dbReference>
<dbReference type="GO" id="GO:0005788">
    <property type="term" value="C:endoplasmic reticulum lumen"/>
    <property type="evidence" value="ECO:0007669"/>
    <property type="project" value="UniProtKB-SubCell"/>
</dbReference>
<dbReference type="PANTHER" id="PTHR18929:SF132">
    <property type="entry name" value="PROTEIN DISULFIDE-ISOMERASE A3"/>
    <property type="match status" value="1"/>
</dbReference>
<evidence type="ECO:0000256" key="12">
    <source>
        <dbReference type="RuleBase" id="RU004208"/>
    </source>
</evidence>
<evidence type="ECO:0000256" key="2">
    <source>
        <dbReference type="ARBA" id="ARBA00004319"/>
    </source>
</evidence>
<feature type="domain" description="Thioredoxin" evidence="14">
    <location>
        <begin position="362"/>
        <end position="506"/>
    </location>
</feature>
<dbReference type="Proteomes" id="UP000006727">
    <property type="component" value="Chromosome 15"/>
</dbReference>
<name>A0A7I4AY08_PHYPA</name>
<dbReference type="GeneID" id="112292886"/>
<feature type="disulfide bond" description="Redox-active" evidence="11">
    <location>
        <begin position="428"/>
        <end position="431"/>
    </location>
</feature>
<dbReference type="CDD" id="cd02982">
    <property type="entry name" value="PDI_b'_family"/>
    <property type="match status" value="1"/>
</dbReference>
<dbReference type="InterPro" id="IPR013766">
    <property type="entry name" value="Thioredoxin_domain"/>
</dbReference>
<dbReference type="InParanoid" id="A0A7I4AY08"/>
<dbReference type="InterPro" id="IPR017937">
    <property type="entry name" value="Thioredoxin_CS"/>
</dbReference>
<reference evidence="15" key="3">
    <citation type="submission" date="2020-12" db="UniProtKB">
        <authorList>
            <consortium name="EnsemblPlants"/>
        </authorList>
    </citation>
    <scope>IDENTIFICATION</scope>
</reference>
<keyword evidence="8 11" id="KW-1015">Disulfide bond</keyword>
<dbReference type="InterPro" id="IPR005788">
    <property type="entry name" value="PDI_thioredoxin-like_dom"/>
</dbReference>
<dbReference type="FunFam" id="3.40.30.10:FF:000107">
    <property type="entry name" value="Protein disulfide-isomerase 5-2"/>
    <property type="match status" value="1"/>
</dbReference>
<evidence type="ECO:0000259" key="14">
    <source>
        <dbReference type="PROSITE" id="PS51352"/>
    </source>
</evidence>
<dbReference type="CDD" id="cd02961">
    <property type="entry name" value="PDI_a_family"/>
    <property type="match status" value="1"/>
</dbReference>
<sequence>MASVVMQFDLVLDFKRVKGRCATNSLKMAAHSWIGLLLMLLVVPWASAAVSEKDVLVLTIENLSKTIMDNPFIVVEFYAPWCGHCKKLAPEYAKAATELKSHDPPIVLAKLDVNSEENKPLASEYGIKGFPTIKIFKKGGGIVSDYKGPRDAAGIIAHLKQLVGPPSVEITSAKEAEELVNKSQLTVVGLFKSLEDKEYLDFMTVADELRTDYQFAHTLDSSFVPDKGVVLVAPAVRLYKCFDEGFNDAQDLSVKGLKKFLEEKSVPLVTEMNKDPTSQAFLSKFFNTVATKAYLLLDLKADTAESYRTIYGDLAKAFQPKGLKFLIADSKENDNAVKFFGIKDGGLPALVVQDKDNNRKYVVHNIEASDMPGWLQDFQDGKIEAYVKSDEIPVKNDEPVKVVVRKSLNQMVLDSGKNVLLEFYAPWCGHCKKLAPTLDALAADFKDDSDVVIAKMDATANDVPSDLFDVKGFPTLYFRTATGENIRYDGNRSKADLSKFIKKHRTTALETAGSTGEGGDAKDEL</sequence>
<feature type="disulfide bond" description="Redox-active" evidence="11">
    <location>
        <begin position="82"/>
        <end position="85"/>
    </location>
</feature>
<gene>
    <name evidence="15" type="primary">LOC112292886</name>
</gene>
<comment type="subcellular location">
    <subcellularLocation>
        <location evidence="2">Endoplasmic reticulum lumen</location>
    </subcellularLocation>
</comment>
<dbReference type="KEGG" id="ppp:112292886"/>
<accession>A0A7I4AY08</accession>
<dbReference type="EC" id="5.3.4.1" evidence="4 13"/>
<keyword evidence="9 13" id="KW-0413">Isomerase</keyword>